<dbReference type="PROSITE" id="PS51186">
    <property type="entry name" value="GNAT"/>
    <property type="match status" value="1"/>
</dbReference>
<proteinExistence type="predicted"/>
<dbReference type="InterPro" id="IPR051908">
    <property type="entry name" value="Ribosomal_N-acetyltransferase"/>
</dbReference>
<dbReference type="Proteomes" id="UP001500064">
    <property type="component" value="Unassembled WGS sequence"/>
</dbReference>
<keyword evidence="3" id="KW-1185">Reference proteome</keyword>
<reference evidence="2 3" key="1">
    <citation type="journal article" date="2019" name="Int. J. Syst. Evol. Microbiol.">
        <title>The Global Catalogue of Microorganisms (GCM) 10K type strain sequencing project: providing services to taxonomists for standard genome sequencing and annotation.</title>
        <authorList>
            <consortium name="The Broad Institute Genomics Platform"/>
            <consortium name="The Broad Institute Genome Sequencing Center for Infectious Disease"/>
            <person name="Wu L."/>
            <person name="Ma J."/>
        </authorList>
    </citation>
    <scope>NUCLEOTIDE SEQUENCE [LARGE SCALE GENOMIC DNA]</scope>
    <source>
        <strain evidence="2 3">JCM 13929</strain>
    </source>
</reference>
<evidence type="ECO:0000313" key="3">
    <source>
        <dbReference type="Proteomes" id="UP001500064"/>
    </source>
</evidence>
<comment type="caution">
    <text evidence="2">The sequence shown here is derived from an EMBL/GenBank/DDBJ whole genome shotgun (WGS) entry which is preliminary data.</text>
</comment>
<evidence type="ECO:0000313" key="2">
    <source>
        <dbReference type="EMBL" id="GAA1625875.1"/>
    </source>
</evidence>
<organism evidence="2 3">
    <name type="scientific">Nonomuraea maheshkhaliensis</name>
    <dbReference type="NCBI Taxonomy" id="419590"/>
    <lineage>
        <taxon>Bacteria</taxon>
        <taxon>Bacillati</taxon>
        <taxon>Actinomycetota</taxon>
        <taxon>Actinomycetes</taxon>
        <taxon>Streptosporangiales</taxon>
        <taxon>Streptosporangiaceae</taxon>
        <taxon>Nonomuraea</taxon>
    </lineage>
</organism>
<evidence type="ECO:0000259" key="1">
    <source>
        <dbReference type="PROSITE" id="PS51186"/>
    </source>
</evidence>
<accession>A0ABN2F3S2</accession>
<gene>
    <name evidence="2" type="ORF">GCM10009733_023180</name>
</gene>
<sequence length="178" mass="19582">MRNHPEVPARLIVTGHGLVLREWNEEDLPDMVDLFDDPQVALRTPLAAPFTLSAARDYLGRARVHQADGRQLQLAITTDGGQAKGEVRLNRSTGTISYIVGAAHRGQRLATRALLLMTEHAHDELGLSRVSLEIEPDNHPSVAVARAAGFRLTDAPPEVVTVRDRSYALHVWSHQPLA</sequence>
<protein>
    <recommendedName>
        <fullName evidence="1">N-acetyltransferase domain-containing protein</fullName>
    </recommendedName>
</protein>
<dbReference type="InterPro" id="IPR000182">
    <property type="entry name" value="GNAT_dom"/>
</dbReference>
<dbReference type="Gene3D" id="3.40.630.30">
    <property type="match status" value="1"/>
</dbReference>
<dbReference type="PANTHER" id="PTHR43441">
    <property type="entry name" value="RIBOSOMAL-PROTEIN-SERINE ACETYLTRANSFERASE"/>
    <property type="match status" value="1"/>
</dbReference>
<dbReference type="EMBL" id="BAAAMU010000013">
    <property type="protein sequence ID" value="GAA1625875.1"/>
    <property type="molecule type" value="Genomic_DNA"/>
</dbReference>
<dbReference type="SUPFAM" id="SSF55729">
    <property type="entry name" value="Acyl-CoA N-acyltransferases (Nat)"/>
    <property type="match status" value="1"/>
</dbReference>
<dbReference type="RefSeq" id="WP_346103906.1">
    <property type="nucleotide sequence ID" value="NZ_BAAAMU010000013.1"/>
</dbReference>
<name>A0ABN2F3S2_9ACTN</name>
<dbReference type="Pfam" id="PF13302">
    <property type="entry name" value="Acetyltransf_3"/>
    <property type="match status" value="1"/>
</dbReference>
<dbReference type="InterPro" id="IPR016181">
    <property type="entry name" value="Acyl_CoA_acyltransferase"/>
</dbReference>
<feature type="domain" description="N-acetyltransferase" evidence="1">
    <location>
        <begin position="18"/>
        <end position="178"/>
    </location>
</feature>
<dbReference type="PANTHER" id="PTHR43441:SF10">
    <property type="entry name" value="ACETYLTRANSFERASE"/>
    <property type="match status" value="1"/>
</dbReference>